<keyword evidence="2" id="KW-0472">Membrane</keyword>
<feature type="transmembrane region" description="Helical" evidence="2">
    <location>
        <begin position="106"/>
        <end position="124"/>
    </location>
</feature>
<name>A0A9P7J635_9AGAM</name>
<evidence type="ECO:0000313" key="4">
    <source>
        <dbReference type="Proteomes" id="UP000719766"/>
    </source>
</evidence>
<protein>
    <submittedName>
        <fullName evidence="3">Uncharacterized protein</fullName>
    </submittedName>
</protein>
<dbReference type="OrthoDB" id="2660136at2759"/>
<sequence>MNQLFTIYFVFTYFGELLAAGMVGFFAPVGFLSPFMLSITLLSFLLALLHVRLVHTVLSAHKTDPPVRNCLLSHAAMGSGFLVVSIEVRSYDITQTLPLKGYLGNLIIPVFACILLCTIIFYRWSLGYCADRQDLGSLGDVYDFLLSWFSSRIASHTNTPETLPQTLSEPFTKHCLRFGTPMSPVSHTAGSSDVLPQPYYQLSDQDRRKRQSDEESYIGFHV</sequence>
<gene>
    <name evidence="3" type="ORF">HD556DRAFT_494715</name>
</gene>
<dbReference type="RefSeq" id="XP_041166570.1">
    <property type="nucleotide sequence ID" value="XM_041310780.1"/>
</dbReference>
<evidence type="ECO:0000313" key="3">
    <source>
        <dbReference type="EMBL" id="KAG1804955.1"/>
    </source>
</evidence>
<feature type="compositionally biased region" description="Basic and acidic residues" evidence="1">
    <location>
        <begin position="204"/>
        <end position="213"/>
    </location>
</feature>
<accession>A0A9P7J635</accession>
<evidence type="ECO:0000256" key="1">
    <source>
        <dbReference type="SAM" id="MobiDB-lite"/>
    </source>
</evidence>
<proteinExistence type="predicted"/>
<keyword evidence="2" id="KW-1133">Transmembrane helix</keyword>
<keyword evidence="4" id="KW-1185">Reference proteome</keyword>
<dbReference type="EMBL" id="JABBWE010000003">
    <property type="protein sequence ID" value="KAG1804955.1"/>
    <property type="molecule type" value="Genomic_DNA"/>
</dbReference>
<keyword evidence="2" id="KW-0812">Transmembrane</keyword>
<dbReference type="GeneID" id="64604544"/>
<feature type="transmembrane region" description="Helical" evidence="2">
    <location>
        <begin position="66"/>
        <end position="86"/>
    </location>
</feature>
<comment type="caution">
    <text evidence="3">The sequence shown here is derived from an EMBL/GenBank/DDBJ whole genome shotgun (WGS) entry which is preliminary data.</text>
</comment>
<feature type="transmembrane region" description="Helical" evidence="2">
    <location>
        <begin position="7"/>
        <end position="29"/>
    </location>
</feature>
<dbReference type="AlphaFoldDB" id="A0A9P7J635"/>
<feature type="transmembrane region" description="Helical" evidence="2">
    <location>
        <begin position="35"/>
        <end position="54"/>
    </location>
</feature>
<organism evidence="3 4">
    <name type="scientific">Suillus plorans</name>
    <dbReference type="NCBI Taxonomy" id="116603"/>
    <lineage>
        <taxon>Eukaryota</taxon>
        <taxon>Fungi</taxon>
        <taxon>Dikarya</taxon>
        <taxon>Basidiomycota</taxon>
        <taxon>Agaricomycotina</taxon>
        <taxon>Agaricomycetes</taxon>
        <taxon>Agaricomycetidae</taxon>
        <taxon>Boletales</taxon>
        <taxon>Suillineae</taxon>
        <taxon>Suillaceae</taxon>
        <taxon>Suillus</taxon>
    </lineage>
</organism>
<dbReference type="Proteomes" id="UP000719766">
    <property type="component" value="Unassembled WGS sequence"/>
</dbReference>
<feature type="region of interest" description="Disordered" evidence="1">
    <location>
        <begin position="203"/>
        <end position="222"/>
    </location>
</feature>
<reference evidence="3" key="1">
    <citation type="journal article" date="2020" name="New Phytol.">
        <title>Comparative genomics reveals dynamic genome evolution in host specialist ectomycorrhizal fungi.</title>
        <authorList>
            <person name="Lofgren L.A."/>
            <person name="Nguyen N.H."/>
            <person name="Vilgalys R."/>
            <person name="Ruytinx J."/>
            <person name="Liao H.L."/>
            <person name="Branco S."/>
            <person name="Kuo A."/>
            <person name="LaButti K."/>
            <person name="Lipzen A."/>
            <person name="Andreopoulos W."/>
            <person name="Pangilinan J."/>
            <person name="Riley R."/>
            <person name="Hundley H."/>
            <person name="Na H."/>
            <person name="Barry K."/>
            <person name="Grigoriev I.V."/>
            <person name="Stajich J.E."/>
            <person name="Kennedy P.G."/>
        </authorList>
    </citation>
    <scope>NUCLEOTIDE SEQUENCE</scope>
    <source>
        <strain evidence="3">S12</strain>
    </source>
</reference>
<evidence type="ECO:0000256" key="2">
    <source>
        <dbReference type="SAM" id="Phobius"/>
    </source>
</evidence>